<dbReference type="EMBL" id="JBHSOD010000044">
    <property type="protein sequence ID" value="MFC5888752.1"/>
    <property type="molecule type" value="Genomic_DNA"/>
</dbReference>
<dbReference type="Proteomes" id="UP001596067">
    <property type="component" value="Unassembled WGS sequence"/>
</dbReference>
<accession>A0ABW1F2Z0</accession>
<comment type="caution">
    <text evidence="1">The sequence shown here is derived from an EMBL/GenBank/DDBJ whole genome shotgun (WGS) entry which is preliminary data.</text>
</comment>
<name>A0ABW1F2Z0_9ACTN</name>
<evidence type="ECO:0000313" key="2">
    <source>
        <dbReference type="Proteomes" id="UP001596067"/>
    </source>
</evidence>
<protein>
    <submittedName>
        <fullName evidence="1">Uncharacterized protein</fullName>
    </submittedName>
</protein>
<organism evidence="1 2">
    <name type="scientific">Kitasatospora aburaviensis</name>
    <dbReference type="NCBI Taxonomy" id="67265"/>
    <lineage>
        <taxon>Bacteria</taxon>
        <taxon>Bacillati</taxon>
        <taxon>Actinomycetota</taxon>
        <taxon>Actinomycetes</taxon>
        <taxon>Kitasatosporales</taxon>
        <taxon>Streptomycetaceae</taxon>
        <taxon>Kitasatospora</taxon>
    </lineage>
</organism>
<reference evidence="2" key="1">
    <citation type="journal article" date="2019" name="Int. J. Syst. Evol. Microbiol.">
        <title>The Global Catalogue of Microorganisms (GCM) 10K type strain sequencing project: providing services to taxonomists for standard genome sequencing and annotation.</title>
        <authorList>
            <consortium name="The Broad Institute Genomics Platform"/>
            <consortium name="The Broad Institute Genome Sequencing Center for Infectious Disease"/>
            <person name="Wu L."/>
            <person name="Ma J."/>
        </authorList>
    </citation>
    <scope>NUCLEOTIDE SEQUENCE [LARGE SCALE GENOMIC DNA]</scope>
    <source>
        <strain evidence="2">CGMCC 4.1469</strain>
    </source>
</reference>
<keyword evidence="2" id="KW-1185">Reference proteome</keyword>
<dbReference type="RefSeq" id="WP_345330289.1">
    <property type="nucleotide sequence ID" value="NZ_BAAAVH010000111.1"/>
</dbReference>
<sequence>MSTERERTMTELRAWAAQPPAAVMRPQLVAAAWRAGERNVSALAEAARVSRQTIYADLETHGIDARAERVLGGTVFEKLTELNGYTGDDKADMALMHQRANAAGATSLAADVVRESLILHHSIKWHNNLVDLAPVEIDARAERDRALRAVDLRWEELSSTANFPAAHHSWILAHDKARKAIVSWQAAAQACVDAPGWSDAIEWGLYAQYVPEEKRIPKITGDPSETAATLLAELDAEHARRRELAGQTLAVAGGQQ</sequence>
<evidence type="ECO:0000313" key="1">
    <source>
        <dbReference type="EMBL" id="MFC5888752.1"/>
    </source>
</evidence>
<gene>
    <name evidence="1" type="ORF">ACFP0N_27670</name>
</gene>
<proteinExistence type="predicted"/>